<keyword evidence="2" id="KW-0255">Endonuclease</keyword>
<protein>
    <submittedName>
        <fullName evidence="2">Endonuclease/exonuclease/phosphatase family protein</fullName>
    </submittedName>
</protein>
<reference evidence="2" key="1">
    <citation type="submission" date="2023-07" db="EMBL/GenBank/DDBJ databases">
        <title>Murine gut Bacillus species.</title>
        <authorList>
            <person name="Gutman E."/>
            <person name="Hashuel R."/>
            <person name="Litvak Y."/>
        </authorList>
    </citation>
    <scope>NUCLEOTIDE SEQUENCE</scope>
    <source>
        <strain evidence="2">RU283</strain>
    </source>
</reference>
<dbReference type="SUPFAM" id="SSF56219">
    <property type="entry name" value="DNase I-like"/>
    <property type="match status" value="1"/>
</dbReference>
<comment type="caution">
    <text evidence="2">The sequence shown here is derived from an EMBL/GenBank/DDBJ whole genome shotgun (WGS) entry which is preliminary data.</text>
</comment>
<dbReference type="RefSeq" id="WP_305162211.1">
    <property type="nucleotide sequence ID" value="NZ_JAUUTP010000034.1"/>
</dbReference>
<evidence type="ECO:0000313" key="2">
    <source>
        <dbReference type="EMBL" id="MDP1421163.1"/>
    </source>
</evidence>
<proteinExistence type="predicted"/>
<accession>A0AA90P5U6</accession>
<dbReference type="GO" id="GO:0004519">
    <property type="term" value="F:endonuclease activity"/>
    <property type="evidence" value="ECO:0007669"/>
    <property type="project" value="UniProtKB-KW"/>
</dbReference>
<feature type="domain" description="Endonuclease/exonuclease/phosphatase" evidence="1">
    <location>
        <begin position="5"/>
        <end position="229"/>
    </location>
</feature>
<dbReference type="Gene3D" id="3.60.10.10">
    <property type="entry name" value="Endonuclease/exonuclease/phosphatase"/>
    <property type="match status" value="1"/>
</dbReference>
<keyword evidence="2" id="KW-0540">Nuclease</keyword>
<dbReference type="GO" id="GO:0006281">
    <property type="term" value="P:DNA repair"/>
    <property type="evidence" value="ECO:0007669"/>
    <property type="project" value="InterPro"/>
</dbReference>
<sequence>MLKILTWNINKGGSLQRINSIAQQINKHSADIVLLCEYWSGEKGEVLKKLLREYGYEYVVTSNGEAKQNHLLFASRYPLEVLPSTYQREKNKERWLEIKLIQQDLHILGIHIPTSQDKQEKQDFWIEVNNFAKKNVNNKAVILGDYNTGLLEDAQGVPFYGMVFMRNLLDLGWIDTWRYTHGNFGGYSWYSTKGNGFRIDHVFASPILYEVILESYFSHQERMSKISDHSVLIVELAI</sequence>
<name>A0AA90P5U6_9BACI</name>
<dbReference type="PANTHER" id="PTHR43250">
    <property type="entry name" value="EXODEOXYRIBONUCLEASE III"/>
    <property type="match status" value="1"/>
</dbReference>
<dbReference type="InterPro" id="IPR005135">
    <property type="entry name" value="Endo/exonuclease/phosphatase"/>
</dbReference>
<evidence type="ECO:0000259" key="1">
    <source>
        <dbReference type="Pfam" id="PF03372"/>
    </source>
</evidence>
<dbReference type="Pfam" id="PF03372">
    <property type="entry name" value="Exo_endo_phos"/>
    <property type="match status" value="1"/>
</dbReference>
<dbReference type="GO" id="GO:0008311">
    <property type="term" value="F:double-stranded DNA 3'-5' DNA exonuclease activity"/>
    <property type="evidence" value="ECO:0007669"/>
    <property type="project" value="InterPro"/>
</dbReference>
<gene>
    <name evidence="2" type="ORF">Q8G35_22980</name>
</gene>
<dbReference type="InterPro" id="IPR036691">
    <property type="entry name" value="Endo/exonu/phosph_ase_sf"/>
</dbReference>
<dbReference type="Proteomes" id="UP001178277">
    <property type="component" value="Unassembled WGS sequence"/>
</dbReference>
<dbReference type="PANTHER" id="PTHR43250:SF2">
    <property type="entry name" value="EXODEOXYRIBONUCLEASE III"/>
    <property type="match status" value="1"/>
</dbReference>
<organism evidence="2 3">
    <name type="scientific">Peribacillus simplex</name>
    <dbReference type="NCBI Taxonomy" id="1478"/>
    <lineage>
        <taxon>Bacteria</taxon>
        <taxon>Bacillati</taxon>
        <taxon>Bacillota</taxon>
        <taxon>Bacilli</taxon>
        <taxon>Bacillales</taxon>
        <taxon>Bacillaceae</taxon>
        <taxon>Peribacillus</taxon>
    </lineage>
</organism>
<evidence type="ECO:0000313" key="3">
    <source>
        <dbReference type="Proteomes" id="UP001178277"/>
    </source>
</evidence>
<dbReference type="AlphaFoldDB" id="A0AA90P5U6"/>
<dbReference type="InterPro" id="IPR037493">
    <property type="entry name" value="ExoIII-like"/>
</dbReference>
<keyword evidence="2" id="KW-0378">Hydrolase</keyword>
<dbReference type="EMBL" id="JAUUTP010000034">
    <property type="protein sequence ID" value="MDP1421163.1"/>
    <property type="molecule type" value="Genomic_DNA"/>
</dbReference>